<feature type="region of interest" description="Disordered" evidence="1">
    <location>
        <begin position="253"/>
        <end position="273"/>
    </location>
</feature>
<evidence type="ECO:0000313" key="2">
    <source>
        <dbReference type="EMBL" id="NNM74200.1"/>
    </source>
</evidence>
<proteinExistence type="predicted"/>
<name>A0A849IDU1_9HYPH</name>
<reference evidence="2 3" key="1">
    <citation type="submission" date="2020-04" db="EMBL/GenBank/DDBJ databases">
        <title>Enterovirga sp. isolate from soil.</title>
        <authorList>
            <person name="Chea S."/>
            <person name="Kim D.-U."/>
        </authorList>
    </citation>
    <scope>NUCLEOTIDE SEQUENCE [LARGE SCALE GENOMIC DNA]</scope>
    <source>
        <strain evidence="2 3">DB1703</strain>
    </source>
</reference>
<gene>
    <name evidence="2" type="ORF">HJG44_17685</name>
</gene>
<dbReference type="RefSeq" id="WP_171219661.1">
    <property type="nucleotide sequence ID" value="NZ_JABEPP010000005.1"/>
</dbReference>
<comment type="caution">
    <text evidence="2">The sequence shown here is derived from an EMBL/GenBank/DDBJ whole genome shotgun (WGS) entry which is preliminary data.</text>
</comment>
<organism evidence="2 3">
    <name type="scientific">Enterovirga aerilata</name>
    <dbReference type="NCBI Taxonomy" id="2730920"/>
    <lineage>
        <taxon>Bacteria</taxon>
        <taxon>Pseudomonadati</taxon>
        <taxon>Pseudomonadota</taxon>
        <taxon>Alphaproteobacteria</taxon>
        <taxon>Hyphomicrobiales</taxon>
        <taxon>Methylobacteriaceae</taxon>
        <taxon>Enterovirga</taxon>
    </lineage>
</organism>
<sequence length="273" mass="30150">MTPLEVHLAERGFGPLQASVWARFLDAVLDALEEAVTRVRHPDYWQEHTSKNGALLKPRPGPAEQHRRLPSEEGVTCALAEQLDEYRKTVPPDHILRSLEVVFRSEARISSRRRTGKNSRRIDIKAESQIGREAPFVVFEAKLIVSLKDLSEAYLGEAGLGCFTLPPEPYPAKGVAGMLAYTVGETTEYWLTAVEDAMAAAVPVPRSQTRMRRASEGEVALWSHIDRPLLDNAEPLNVVHLVMQFEAAATKGGTKAIEPKHQDSLPDTSGSPT</sequence>
<protein>
    <submittedName>
        <fullName evidence="2">Uncharacterized protein</fullName>
    </submittedName>
</protein>
<evidence type="ECO:0000256" key="1">
    <source>
        <dbReference type="SAM" id="MobiDB-lite"/>
    </source>
</evidence>
<feature type="region of interest" description="Disordered" evidence="1">
    <location>
        <begin position="52"/>
        <end position="72"/>
    </location>
</feature>
<accession>A0A849IDU1</accession>
<evidence type="ECO:0000313" key="3">
    <source>
        <dbReference type="Proteomes" id="UP000564885"/>
    </source>
</evidence>
<dbReference type="EMBL" id="JABEPP010000005">
    <property type="protein sequence ID" value="NNM74200.1"/>
    <property type="molecule type" value="Genomic_DNA"/>
</dbReference>
<dbReference type="AlphaFoldDB" id="A0A849IDU1"/>
<keyword evidence="3" id="KW-1185">Reference proteome</keyword>
<dbReference type="Proteomes" id="UP000564885">
    <property type="component" value="Unassembled WGS sequence"/>
</dbReference>